<dbReference type="PROSITE" id="PS50235">
    <property type="entry name" value="USP_3"/>
    <property type="match status" value="1"/>
</dbReference>
<protein>
    <recommendedName>
        <fullName evidence="5">ubiquitinyl hydrolase 1</fullName>
        <ecNumber evidence="5">3.4.19.12</ecNumber>
    </recommendedName>
</protein>
<keyword evidence="9" id="KW-0479">Metal-binding</keyword>
<dbReference type="AlphaFoldDB" id="A0A9D4E6U1"/>
<evidence type="ECO:0000259" key="16">
    <source>
        <dbReference type="PROSITE" id="PS50245"/>
    </source>
</evidence>
<evidence type="ECO:0000256" key="8">
    <source>
        <dbReference type="ARBA" id="ARBA00022670"/>
    </source>
</evidence>
<dbReference type="Proteomes" id="UP000828390">
    <property type="component" value="Unassembled WGS sequence"/>
</dbReference>
<dbReference type="EC" id="3.4.19.12" evidence="5"/>
<evidence type="ECO:0000256" key="14">
    <source>
        <dbReference type="SAM" id="MobiDB-lite"/>
    </source>
</evidence>
<feature type="domain" description="CAP-Gly" evidence="16">
    <location>
        <begin position="134"/>
        <end position="178"/>
    </location>
</feature>
<dbReference type="GO" id="GO:0048471">
    <property type="term" value="C:perinuclear region of cytoplasm"/>
    <property type="evidence" value="ECO:0007669"/>
    <property type="project" value="UniProtKB-SubCell"/>
</dbReference>
<evidence type="ECO:0000256" key="9">
    <source>
        <dbReference type="ARBA" id="ARBA00022723"/>
    </source>
</evidence>
<feature type="compositionally biased region" description="Polar residues" evidence="14">
    <location>
        <begin position="370"/>
        <end position="384"/>
    </location>
</feature>
<dbReference type="GO" id="GO:0005813">
    <property type="term" value="C:centrosome"/>
    <property type="evidence" value="ECO:0007669"/>
    <property type="project" value="UniProtKB-SubCell"/>
</dbReference>
<comment type="subcellular location">
    <subcellularLocation>
        <location evidence="2">Cytoplasm</location>
        <location evidence="2">Cytoskeleton</location>
        <location evidence="2">Microtubule organizing center</location>
        <location evidence="2">Centrosome</location>
    </subcellularLocation>
    <subcellularLocation>
        <location evidence="3">Cytoplasm</location>
        <location evidence="3">Perinuclear region</location>
    </subcellularLocation>
</comment>
<comment type="caution">
    <text evidence="17">The sequence shown here is derived from an EMBL/GenBank/DDBJ whole genome shotgun (WGS) entry which is preliminary data.</text>
</comment>
<feature type="domain" description="USP" evidence="15">
    <location>
        <begin position="514"/>
        <end position="884"/>
    </location>
</feature>
<evidence type="ECO:0000256" key="2">
    <source>
        <dbReference type="ARBA" id="ARBA00004300"/>
    </source>
</evidence>
<feature type="region of interest" description="Disordered" evidence="14">
    <location>
        <begin position="310"/>
        <end position="329"/>
    </location>
</feature>
<evidence type="ECO:0000256" key="7">
    <source>
        <dbReference type="ARBA" id="ARBA00022553"/>
    </source>
</evidence>
<evidence type="ECO:0000313" key="18">
    <source>
        <dbReference type="Proteomes" id="UP000828390"/>
    </source>
</evidence>
<evidence type="ECO:0000313" key="17">
    <source>
        <dbReference type="EMBL" id="KAH3772935.1"/>
    </source>
</evidence>
<sequence length="890" mass="102128">MTSEKFCILLRNCVGKKKEKGLIKSTTSKVDILPGSLLLFIFNDTDHSSNQNICVLETLDPENIEVKCNNEDFDGISKEEYEVLVSIPTCNERMTIYLDKHWLQEGLELNVNDYVYVYDKASSKDLIGIIRYKGAIVDLKGIFFGVEYIYDIGKGISDGVFRKQRYFTCAPNCAAFVALHRIRKCSKPLPTEEAVELVGATNFTNKWNLKIKDRVVWYSDDGPEYGTVKWIGLLPDTRSNEDVTVGVEFDNPVGSGTGKYKDHRLFTAKQNHASLVPIIGLLKAEDISPGPQYEQVDDDVEEQRRIYEDLRLSKENRTSGAGNHYLSKANSPEYFPVAQKPVNPLYEYSRSEQEYLPENLAPKETLIQNSSNSRKIPNNSSQQDTQHDPDLTVGSLVEVMSNRPLYGVIKWIGNLPDQKKPQKLIAGLEMEDEIAAGTDGTFKQHRLFTCPPKKGFFVPLYKCRKDKRFFDDRANQNPSDRSLYFGSNETPDLEGSVSPPSSLHDVASFCGKGKGIQGHHNSCYMDATLLAMFYFTTVFDTILHRPKNAQDIPEYGEVQQVLKEGIVNPLRKHHYVRADKVMKLRRLLDKVGKIPGMMSEEKDPEEFLNLLFNEITQADPFLKICTENRISETDTQHTYFYQLIMEKDERLVLPTTQQLFELSFLQMGIKLKEIPSCLIIQMPRFGKDYKMYKRILPSLELDITDVLENSPRECIICGELAAFECKECYQVHGAGLNTIAFCDGCKQTSHRHKLRVNHKCRMINTPQWYREQYIAHKTQQKRQPIQREKMELFAVICIQTSHYVSFVKTGSGKKAKWIFFDSMADRRGEQSGYNIPEVQECCEIPLWLSDEHFSDIMKNPDDKNLPEHIRRLICDAYICMYQSPTVMKFN</sequence>
<dbReference type="EMBL" id="JAIWYP010000009">
    <property type="protein sequence ID" value="KAH3772935.1"/>
    <property type="molecule type" value="Genomic_DNA"/>
</dbReference>
<comment type="catalytic activity">
    <reaction evidence="1">
        <text>Thiol-dependent hydrolysis of ester, thioester, amide, peptide and isopeptide bonds formed by the C-terminal Gly of ubiquitin (a 76-residue protein attached to proteins as an intracellular targeting signal).</text>
        <dbReference type="EC" id="3.4.19.12"/>
    </reaction>
</comment>
<evidence type="ECO:0000256" key="4">
    <source>
        <dbReference type="ARBA" id="ARBA00009085"/>
    </source>
</evidence>
<dbReference type="SMART" id="SM01052">
    <property type="entry name" value="CAP_GLY"/>
    <property type="match status" value="3"/>
</dbReference>
<keyword evidence="10" id="KW-0833">Ubl conjugation pathway</keyword>
<evidence type="ECO:0000256" key="10">
    <source>
        <dbReference type="ARBA" id="ARBA00022786"/>
    </source>
</evidence>
<reference evidence="17" key="2">
    <citation type="submission" date="2020-11" db="EMBL/GenBank/DDBJ databases">
        <authorList>
            <person name="McCartney M.A."/>
            <person name="Auch B."/>
            <person name="Kono T."/>
            <person name="Mallez S."/>
            <person name="Becker A."/>
            <person name="Gohl D.M."/>
            <person name="Silverstein K.A.T."/>
            <person name="Koren S."/>
            <person name="Bechman K.B."/>
            <person name="Herman A."/>
            <person name="Abrahante J.E."/>
            <person name="Garbe J."/>
        </authorList>
    </citation>
    <scope>NUCLEOTIDE SEQUENCE</scope>
    <source>
        <strain evidence="17">Duluth1</strain>
        <tissue evidence="17">Whole animal</tissue>
    </source>
</reference>
<comment type="similarity">
    <text evidence="4">Belongs to the peptidase C19 family.</text>
</comment>
<evidence type="ECO:0000259" key="15">
    <source>
        <dbReference type="PROSITE" id="PS50235"/>
    </source>
</evidence>
<evidence type="ECO:0000256" key="11">
    <source>
        <dbReference type="ARBA" id="ARBA00022801"/>
    </source>
</evidence>
<evidence type="ECO:0000256" key="5">
    <source>
        <dbReference type="ARBA" id="ARBA00012759"/>
    </source>
</evidence>
<keyword evidence="13" id="KW-0862">Zinc</keyword>
<dbReference type="Pfam" id="PF00443">
    <property type="entry name" value="UCH"/>
    <property type="match status" value="1"/>
</dbReference>
<dbReference type="Pfam" id="PF01302">
    <property type="entry name" value="CAP_GLY"/>
    <property type="match status" value="3"/>
</dbReference>
<dbReference type="SUPFAM" id="SSF54001">
    <property type="entry name" value="Cysteine proteinases"/>
    <property type="match status" value="1"/>
</dbReference>
<evidence type="ECO:0000256" key="12">
    <source>
        <dbReference type="ARBA" id="ARBA00022807"/>
    </source>
</evidence>
<dbReference type="PANTHER" id="PTHR11830">
    <property type="entry name" value="40S RIBOSOMAL PROTEIN S3A"/>
    <property type="match status" value="1"/>
</dbReference>
<accession>A0A9D4E6U1</accession>
<keyword evidence="12" id="KW-0788">Thiol protease</keyword>
<feature type="region of interest" description="Disordered" evidence="14">
    <location>
        <begin position="370"/>
        <end position="389"/>
    </location>
</feature>
<dbReference type="GO" id="GO:0006508">
    <property type="term" value="P:proteolysis"/>
    <property type="evidence" value="ECO:0007669"/>
    <property type="project" value="UniProtKB-KW"/>
</dbReference>
<keyword evidence="11" id="KW-0378">Hydrolase</keyword>
<keyword evidence="8" id="KW-0645">Protease</keyword>
<keyword evidence="7" id="KW-0597">Phosphoprotein</keyword>
<dbReference type="OrthoDB" id="6287070at2759"/>
<dbReference type="GO" id="GO:0046872">
    <property type="term" value="F:metal ion binding"/>
    <property type="evidence" value="ECO:0007669"/>
    <property type="project" value="UniProtKB-KW"/>
</dbReference>
<proteinExistence type="inferred from homology"/>
<evidence type="ECO:0000256" key="13">
    <source>
        <dbReference type="ARBA" id="ARBA00022833"/>
    </source>
</evidence>
<dbReference type="Gene3D" id="2.30.30.190">
    <property type="entry name" value="CAP Gly-rich-like domain"/>
    <property type="match status" value="3"/>
</dbReference>
<evidence type="ECO:0000256" key="1">
    <source>
        <dbReference type="ARBA" id="ARBA00000707"/>
    </source>
</evidence>
<organism evidence="17 18">
    <name type="scientific">Dreissena polymorpha</name>
    <name type="common">Zebra mussel</name>
    <name type="synonym">Mytilus polymorpha</name>
    <dbReference type="NCBI Taxonomy" id="45954"/>
    <lineage>
        <taxon>Eukaryota</taxon>
        <taxon>Metazoa</taxon>
        <taxon>Spiralia</taxon>
        <taxon>Lophotrochozoa</taxon>
        <taxon>Mollusca</taxon>
        <taxon>Bivalvia</taxon>
        <taxon>Autobranchia</taxon>
        <taxon>Heteroconchia</taxon>
        <taxon>Euheterodonta</taxon>
        <taxon>Imparidentia</taxon>
        <taxon>Neoheterodontei</taxon>
        <taxon>Myida</taxon>
        <taxon>Dreissenoidea</taxon>
        <taxon>Dreissenidae</taxon>
        <taxon>Dreissena</taxon>
    </lineage>
</organism>
<evidence type="ECO:0000256" key="3">
    <source>
        <dbReference type="ARBA" id="ARBA00004556"/>
    </source>
</evidence>
<keyword evidence="6" id="KW-0963">Cytoplasm</keyword>
<evidence type="ECO:0000256" key="6">
    <source>
        <dbReference type="ARBA" id="ARBA00022490"/>
    </source>
</evidence>
<dbReference type="PROSITE" id="PS50245">
    <property type="entry name" value="CAP_GLY_2"/>
    <property type="match status" value="1"/>
</dbReference>
<reference evidence="17" key="1">
    <citation type="journal article" date="2019" name="bioRxiv">
        <title>The Genome of the Zebra Mussel, Dreissena polymorpha: A Resource for Invasive Species Research.</title>
        <authorList>
            <person name="McCartney M.A."/>
            <person name="Auch B."/>
            <person name="Kono T."/>
            <person name="Mallez S."/>
            <person name="Zhang Y."/>
            <person name="Obille A."/>
            <person name="Becker A."/>
            <person name="Abrahante J.E."/>
            <person name="Garbe J."/>
            <person name="Badalamenti J.P."/>
            <person name="Herman A."/>
            <person name="Mangelson H."/>
            <person name="Liachko I."/>
            <person name="Sullivan S."/>
            <person name="Sone E.D."/>
            <person name="Koren S."/>
            <person name="Silverstein K.A.T."/>
            <person name="Beckman K.B."/>
            <person name="Gohl D.M."/>
        </authorList>
    </citation>
    <scope>NUCLEOTIDE SEQUENCE</scope>
    <source>
        <strain evidence="17">Duluth1</strain>
        <tissue evidence="17">Whole animal</tissue>
    </source>
</reference>
<gene>
    <name evidence="17" type="ORF">DPMN_174282</name>
</gene>
<dbReference type="InterPro" id="IPR036859">
    <property type="entry name" value="CAP-Gly_dom_sf"/>
</dbReference>
<keyword evidence="18" id="KW-1185">Reference proteome</keyword>
<dbReference type="InterPro" id="IPR028889">
    <property type="entry name" value="USP"/>
</dbReference>
<dbReference type="Gene3D" id="3.90.70.10">
    <property type="entry name" value="Cysteine proteinases"/>
    <property type="match status" value="1"/>
</dbReference>
<dbReference type="InterPro" id="IPR001394">
    <property type="entry name" value="Peptidase_C19_UCH"/>
</dbReference>
<dbReference type="InterPro" id="IPR000938">
    <property type="entry name" value="CAP-Gly_domain"/>
</dbReference>
<dbReference type="GO" id="GO:0004843">
    <property type="term" value="F:cysteine-type deubiquitinase activity"/>
    <property type="evidence" value="ECO:0007669"/>
    <property type="project" value="UniProtKB-EC"/>
</dbReference>
<dbReference type="GO" id="GO:0016579">
    <property type="term" value="P:protein deubiquitination"/>
    <property type="evidence" value="ECO:0007669"/>
    <property type="project" value="InterPro"/>
</dbReference>
<name>A0A9D4E6U1_DREPO</name>
<dbReference type="FunFam" id="3.90.70.10:FF:000009">
    <property type="entry name" value="Putative ubiquitin carboxyl-terminal hydrolase CYLD"/>
    <property type="match status" value="1"/>
</dbReference>
<dbReference type="InterPro" id="IPR038765">
    <property type="entry name" value="Papain-like_cys_pep_sf"/>
</dbReference>
<dbReference type="SUPFAM" id="SSF74924">
    <property type="entry name" value="Cap-Gly domain"/>
    <property type="match status" value="3"/>
</dbReference>